<organism evidence="7 8">
    <name type="scientific">Magnusiomyces paraingens</name>
    <dbReference type="NCBI Taxonomy" id="2606893"/>
    <lineage>
        <taxon>Eukaryota</taxon>
        <taxon>Fungi</taxon>
        <taxon>Dikarya</taxon>
        <taxon>Ascomycota</taxon>
        <taxon>Saccharomycotina</taxon>
        <taxon>Dipodascomycetes</taxon>
        <taxon>Dipodascales</taxon>
        <taxon>Dipodascaceae</taxon>
        <taxon>Magnusiomyces</taxon>
    </lineage>
</organism>
<dbReference type="Pfam" id="PF02558">
    <property type="entry name" value="ApbA"/>
    <property type="match status" value="1"/>
</dbReference>
<dbReference type="NCBIfam" id="TIGR00745">
    <property type="entry name" value="apbA_panE"/>
    <property type="match status" value="1"/>
</dbReference>
<keyword evidence="8" id="KW-1185">Reference proteome</keyword>
<dbReference type="Pfam" id="PF08546">
    <property type="entry name" value="ApbA_C"/>
    <property type="match status" value="1"/>
</dbReference>
<proteinExistence type="inferred from homology"/>
<accession>A0A5E8B2N5</accession>
<comment type="catalytic activity">
    <reaction evidence="4">
        <text>(R)-pantoate + NADP(+) = 2-dehydropantoate + NADPH + H(+)</text>
        <dbReference type="Rhea" id="RHEA:16233"/>
        <dbReference type="ChEBI" id="CHEBI:11561"/>
        <dbReference type="ChEBI" id="CHEBI:15378"/>
        <dbReference type="ChEBI" id="CHEBI:15980"/>
        <dbReference type="ChEBI" id="CHEBI:57783"/>
        <dbReference type="ChEBI" id="CHEBI:58349"/>
        <dbReference type="EC" id="1.1.1.169"/>
    </reaction>
</comment>
<dbReference type="GeneID" id="43579683"/>
<evidence type="ECO:0000256" key="3">
    <source>
        <dbReference type="ARBA" id="ARBA00023002"/>
    </source>
</evidence>
<dbReference type="SUPFAM" id="SSF48179">
    <property type="entry name" value="6-phosphogluconate dehydrogenase C-terminal domain-like"/>
    <property type="match status" value="1"/>
</dbReference>
<evidence type="ECO:0000256" key="2">
    <source>
        <dbReference type="ARBA" id="ARBA00022857"/>
    </source>
</evidence>
<dbReference type="InterPro" id="IPR013332">
    <property type="entry name" value="KPR_N"/>
</dbReference>
<comment type="similarity">
    <text evidence="1 4">Belongs to the ketopantoate reductase family.</text>
</comment>
<dbReference type="AlphaFoldDB" id="A0A5E8B2N5"/>
<keyword evidence="2 4" id="KW-0521">NADP</keyword>
<dbReference type="EMBL" id="CABVLU010000001">
    <property type="protein sequence ID" value="VVT45726.1"/>
    <property type="molecule type" value="Genomic_DNA"/>
</dbReference>
<dbReference type="EC" id="1.1.1.169" evidence="4"/>
<dbReference type="PANTHER" id="PTHR21708">
    <property type="entry name" value="PROBABLE 2-DEHYDROPANTOATE 2-REDUCTASE"/>
    <property type="match status" value="1"/>
</dbReference>
<evidence type="ECO:0000256" key="1">
    <source>
        <dbReference type="ARBA" id="ARBA00007870"/>
    </source>
</evidence>
<dbReference type="RefSeq" id="XP_031851474.1">
    <property type="nucleotide sequence ID" value="XM_031995583.1"/>
</dbReference>
<dbReference type="InterPro" id="IPR008927">
    <property type="entry name" value="6-PGluconate_DH-like_C_sf"/>
</dbReference>
<dbReference type="GO" id="GO:0005737">
    <property type="term" value="C:cytoplasm"/>
    <property type="evidence" value="ECO:0007669"/>
    <property type="project" value="TreeGrafter"/>
</dbReference>
<evidence type="ECO:0000259" key="5">
    <source>
        <dbReference type="Pfam" id="PF02558"/>
    </source>
</evidence>
<dbReference type="GO" id="GO:0008677">
    <property type="term" value="F:2-dehydropantoate 2-reductase activity"/>
    <property type="evidence" value="ECO:0007669"/>
    <property type="project" value="UniProtKB-EC"/>
</dbReference>
<feature type="domain" description="Ketopantoate reductase C-terminal" evidence="6">
    <location>
        <begin position="200"/>
        <end position="328"/>
    </location>
</feature>
<keyword evidence="3 4" id="KW-0560">Oxidoreductase</keyword>
<dbReference type="GO" id="GO:0015940">
    <property type="term" value="P:pantothenate biosynthetic process"/>
    <property type="evidence" value="ECO:0007669"/>
    <property type="project" value="InterPro"/>
</dbReference>
<dbReference type="InterPro" id="IPR013328">
    <property type="entry name" value="6PGD_dom2"/>
</dbReference>
<dbReference type="InterPro" id="IPR051402">
    <property type="entry name" value="KPR-Related"/>
</dbReference>
<dbReference type="PANTHER" id="PTHR21708:SF26">
    <property type="entry name" value="2-DEHYDROPANTOATE 2-REDUCTASE"/>
    <property type="match status" value="1"/>
</dbReference>
<dbReference type="InterPro" id="IPR013752">
    <property type="entry name" value="KPA_reductase"/>
</dbReference>
<dbReference type="OrthoDB" id="3609at2759"/>
<evidence type="ECO:0000256" key="4">
    <source>
        <dbReference type="RuleBase" id="RU362068"/>
    </source>
</evidence>
<reference evidence="7 8" key="1">
    <citation type="submission" date="2019-09" db="EMBL/GenBank/DDBJ databases">
        <authorList>
            <person name="Brejova B."/>
        </authorList>
    </citation>
    <scope>NUCLEOTIDE SEQUENCE [LARGE SCALE GENOMIC DNA]</scope>
</reference>
<feature type="domain" description="Ketopantoate reductase N-terminal" evidence="5">
    <location>
        <begin position="9"/>
        <end position="149"/>
    </location>
</feature>
<evidence type="ECO:0000313" key="8">
    <source>
        <dbReference type="Proteomes" id="UP000398389"/>
    </source>
</evidence>
<dbReference type="InterPro" id="IPR003710">
    <property type="entry name" value="ApbA"/>
</dbReference>
<comment type="function">
    <text evidence="4">Catalyzes the NADPH-dependent reduction of ketopantoate into pantoic acid.</text>
</comment>
<evidence type="ECO:0000313" key="7">
    <source>
        <dbReference type="EMBL" id="VVT45726.1"/>
    </source>
</evidence>
<dbReference type="Gene3D" id="3.40.50.720">
    <property type="entry name" value="NAD(P)-binding Rossmann-like Domain"/>
    <property type="match status" value="1"/>
</dbReference>
<evidence type="ECO:0000259" key="6">
    <source>
        <dbReference type="Pfam" id="PF08546"/>
    </source>
</evidence>
<dbReference type="Proteomes" id="UP000398389">
    <property type="component" value="Unassembled WGS sequence"/>
</dbReference>
<sequence>MSSESPIRVLLVGAGAVGLIYASYLDCHSNVQVTVLARSNFTSIKNHGSEIRILTDPPKITTYKPYEVIEWNEKTLVSFNKENAFDYVIIATKSLGKDALQGLQNFMTPEKTLIILFQNGIEIERPYLDSYPGIPLASAVVRVAASSDGLRVAEMYPGGMRVIAGLTHNYAGQISLEKKLTQLMNLSLNGGIEKFSLSSNIDAARWEKMLWNGTFNMLASIMDLNTGELLEAGLEGMLRQMMTEIWQIAHAIFGSESKDWPSISKVDELMAWTLTHVPATFVPSTLQDVRKGNQIEIEAIMGNTIRAAEREKVDVPTLNNIYQLLNAVNYRLKLKASHKFAKSK</sequence>
<dbReference type="FunFam" id="1.10.1040.10:FF:000017">
    <property type="entry name" value="2-dehydropantoate 2-reductase"/>
    <property type="match status" value="1"/>
</dbReference>
<dbReference type="InterPro" id="IPR036291">
    <property type="entry name" value="NAD(P)-bd_dom_sf"/>
</dbReference>
<name>A0A5E8B2N5_9ASCO</name>
<protein>
    <recommendedName>
        <fullName evidence="4">2-dehydropantoate 2-reductase</fullName>
        <ecNumber evidence="4">1.1.1.169</ecNumber>
    </recommendedName>
    <alternativeName>
        <fullName evidence="4">Ketopantoate reductase</fullName>
    </alternativeName>
</protein>
<dbReference type="Gene3D" id="1.10.1040.10">
    <property type="entry name" value="N-(1-d-carboxylethyl)-l-norvaline Dehydrogenase, domain 2"/>
    <property type="match status" value="1"/>
</dbReference>
<gene>
    <name evidence="7" type="ORF">SAPINGB_P000860</name>
</gene>
<dbReference type="SUPFAM" id="SSF51735">
    <property type="entry name" value="NAD(P)-binding Rossmann-fold domains"/>
    <property type="match status" value="1"/>
</dbReference>